<dbReference type="Proteomes" id="UP000063429">
    <property type="component" value="Chromosome"/>
</dbReference>
<name>A0ABN4I1H1_9BURK</name>
<keyword evidence="2" id="KW-1185">Reference proteome</keyword>
<protein>
    <submittedName>
        <fullName evidence="1">Uncharacterized protein</fullName>
    </submittedName>
</protein>
<proteinExistence type="predicted"/>
<evidence type="ECO:0000313" key="1">
    <source>
        <dbReference type="EMBL" id="AKZ64855.1"/>
    </source>
</evidence>
<sequence>MNKDQLLGNMKIVVARLEENLATLMHDKAHLRHAAQLQQAGKVQRTMGEARQLIKRSLKQHMSA</sequence>
<gene>
    <name evidence="1" type="ORF">F506_21325</name>
</gene>
<dbReference type="EMBL" id="CP011409">
    <property type="protein sequence ID" value="AKZ64855.1"/>
    <property type="molecule type" value="Genomic_DNA"/>
</dbReference>
<dbReference type="RefSeq" id="WP_016833184.1">
    <property type="nucleotide sequence ID" value="NZ_CP011409.1"/>
</dbReference>
<reference evidence="2" key="1">
    <citation type="journal article" date="2015" name="Genome Announc.">
        <title>Complete Genome Sequence of Herbaspirillum hiltneri N3 (DSM 17495), Isolated from Surface-Sterilized Wheat Roots.</title>
        <authorList>
            <person name="Guizelini D."/>
            <person name="Saizaki P.M."/>
            <person name="Coimbra N.A."/>
            <person name="Weiss V.A."/>
            <person name="Faoro H."/>
            <person name="Sfeir M.Z."/>
            <person name="Baura V.A."/>
            <person name="Monteiro R.A."/>
            <person name="Chubatsu L.S."/>
            <person name="Souza E.M."/>
            <person name="Cruz L.M."/>
            <person name="Pedrosa F.O."/>
            <person name="Raittz R.T."/>
            <person name="Marchaukoski J.N."/>
            <person name="Steffens M.B."/>
        </authorList>
    </citation>
    <scope>NUCLEOTIDE SEQUENCE [LARGE SCALE GENOMIC DNA]</scope>
    <source>
        <strain evidence="2">N3</strain>
    </source>
</reference>
<dbReference type="SUPFAM" id="SSF69047">
    <property type="entry name" value="Hypothetical protein YjbJ"/>
    <property type="match status" value="1"/>
</dbReference>
<accession>A0ABN4I1H1</accession>
<organism evidence="1 2">
    <name type="scientific">Herbaspirillum hiltneri N3</name>
    <dbReference type="NCBI Taxonomy" id="1262470"/>
    <lineage>
        <taxon>Bacteria</taxon>
        <taxon>Pseudomonadati</taxon>
        <taxon>Pseudomonadota</taxon>
        <taxon>Betaproteobacteria</taxon>
        <taxon>Burkholderiales</taxon>
        <taxon>Oxalobacteraceae</taxon>
        <taxon>Herbaspirillum</taxon>
    </lineage>
</organism>
<dbReference type="InterPro" id="IPR036629">
    <property type="entry name" value="YjbJ_sf"/>
</dbReference>
<evidence type="ECO:0000313" key="2">
    <source>
        <dbReference type="Proteomes" id="UP000063429"/>
    </source>
</evidence>